<evidence type="ECO:0000313" key="4">
    <source>
        <dbReference type="Proteomes" id="UP000693946"/>
    </source>
</evidence>
<feature type="signal peptide" evidence="2">
    <location>
        <begin position="1"/>
        <end position="25"/>
    </location>
</feature>
<dbReference type="AlphaFoldDB" id="A0AAV6RWL1"/>
<evidence type="ECO:0000313" key="3">
    <source>
        <dbReference type="EMBL" id="KAG7509074.1"/>
    </source>
</evidence>
<keyword evidence="1" id="KW-1133">Transmembrane helix</keyword>
<protein>
    <submittedName>
        <fullName evidence="3">Uncharacterized protein</fullName>
    </submittedName>
</protein>
<sequence>MMSKMTIVQLGVIVFAICLSTQVLCQNNTTPMSGNYTSSPMNVTVTSDANSTWSNTTDPTGAGVSLHAGAFPFLIPVITSATLLLRNC</sequence>
<reference evidence="3 4" key="1">
    <citation type="journal article" date="2021" name="Sci. Rep.">
        <title>Chromosome anchoring in Senegalese sole (Solea senegalensis) reveals sex-associated markers and genome rearrangements in flatfish.</title>
        <authorList>
            <person name="Guerrero-Cozar I."/>
            <person name="Gomez-Garrido J."/>
            <person name="Berbel C."/>
            <person name="Martinez-Blanch J.F."/>
            <person name="Alioto T."/>
            <person name="Claros M.G."/>
            <person name="Gagnaire P.A."/>
            <person name="Manchado M."/>
        </authorList>
    </citation>
    <scope>NUCLEOTIDE SEQUENCE [LARGE SCALE GENOMIC DNA]</scope>
    <source>
        <strain evidence="3">Sse05_10M</strain>
    </source>
</reference>
<evidence type="ECO:0000256" key="2">
    <source>
        <dbReference type="SAM" id="SignalP"/>
    </source>
</evidence>
<keyword evidence="2" id="KW-0732">Signal</keyword>
<comment type="caution">
    <text evidence="3">The sequence shown here is derived from an EMBL/GenBank/DDBJ whole genome shotgun (WGS) entry which is preliminary data.</text>
</comment>
<keyword evidence="4" id="KW-1185">Reference proteome</keyword>
<proteinExistence type="predicted"/>
<keyword evidence="1" id="KW-0812">Transmembrane</keyword>
<dbReference type="EMBL" id="JAGKHQ010000009">
    <property type="protein sequence ID" value="KAG7509074.1"/>
    <property type="molecule type" value="Genomic_DNA"/>
</dbReference>
<feature type="chain" id="PRO_5043496144" evidence="2">
    <location>
        <begin position="26"/>
        <end position="88"/>
    </location>
</feature>
<evidence type="ECO:0000256" key="1">
    <source>
        <dbReference type="SAM" id="Phobius"/>
    </source>
</evidence>
<gene>
    <name evidence="3" type="ORF">JOB18_033609</name>
</gene>
<name>A0AAV6RWL1_SOLSE</name>
<keyword evidence="1" id="KW-0472">Membrane</keyword>
<dbReference type="Proteomes" id="UP000693946">
    <property type="component" value="Linkage Group LG17"/>
</dbReference>
<feature type="transmembrane region" description="Helical" evidence="1">
    <location>
        <begin position="64"/>
        <end position="85"/>
    </location>
</feature>
<organism evidence="3 4">
    <name type="scientific">Solea senegalensis</name>
    <name type="common">Senegalese sole</name>
    <dbReference type="NCBI Taxonomy" id="28829"/>
    <lineage>
        <taxon>Eukaryota</taxon>
        <taxon>Metazoa</taxon>
        <taxon>Chordata</taxon>
        <taxon>Craniata</taxon>
        <taxon>Vertebrata</taxon>
        <taxon>Euteleostomi</taxon>
        <taxon>Actinopterygii</taxon>
        <taxon>Neopterygii</taxon>
        <taxon>Teleostei</taxon>
        <taxon>Neoteleostei</taxon>
        <taxon>Acanthomorphata</taxon>
        <taxon>Carangaria</taxon>
        <taxon>Pleuronectiformes</taxon>
        <taxon>Pleuronectoidei</taxon>
        <taxon>Soleidae</taxon>
        <taxon>Solea</taxon>
    </lineage>
</organism>
<accession>A0AAV6RWL1</accession>